<evidence type="ECO:0000313" key="2">
    <source>
        <dbReference type="Proteomes" id="UP000298663"/>
    </source>
</evidence>
<evidence type="ECO:0000313" key="1">
    <source>
        <dbReference type="EMBL" id="TKR77540.1"/>
    </source>
</evidence>
<dbReference type="Gene3D" id="3.40.250.10">
    <property type="entry name" value="Rhodanese-like domain"/>
    <property type="match status" value="1"/>
</dbReference>
<name>A0A4U5N555_STECR</name>
<dbReference type="EMBL" id="AZBU02000005">
    <property type="protein sequence ID" value="TKR77540.1"/>
    <property type="molecule type" value="Genomic_DNA"/>
</dbReference>
<sequence>MTKEDVTKEVGESMKGTIYVVCRRGNDSQRAVADLRQAFKGKNVKFTDFIGGYTPLGLLKRTRVFRFINCLGIPGVLLFPDLVNCYSFNSSCDSGDLFQFPM</sequence>
<dbReference type="AlphaFoldDB" id="A0A4U5N555"/>
<keyword evidence="2" id="KW-1185">Reference proteome</keyword>
<proteinExistence type="predicted"/>
<reference evidence="1 2" key="1">
    <citation type="journal article" date="2015" name="Genome Biol.">
        <title>Comparative genomics of Steinernema reveals deeply conserved gene regulatory networks.</title>
        <authorList>
            <person name="Dillman A.R."/>
            <person name="Macchietto M."/>
            <person name="Porter C.F."/>
            <person name="Rogers A."/>
            <person name="Williams B."/>
            <person name="Antoshechkin I."/>
            <person name="Lee M.M."/>
            <person name="Goodwin Z."/>
            <person name="Lu X."/>
            <person name="Lewis E.E."/>
            <person name="Goodrich-Blair H."/>
            <person name="Stock S.P."/>
            <person name="Adams B.J."/>
            <person name="Sternberg P.W."/>
            <person name="Mortazavi A."/>
        </authorList>
    </citation>
    <scope>NUCLEOTIDE SEQUENCE [LARGE SCALE GENOMIC DNA]</scope>
    <source>
        <strain evidence="1 2">ALL</strain>
    </source>
</reference>
<dbReference type="OrthoDB" id="10261062at2759"/>
<comment type="caution">
    <text evidence="1">The sequence shown here is derived from an EMBL/GenBank/DDBJ whole genome shotgun (WGS) entry which is preliminary data.</text>
</comment>
<organism evidence="1 2">
    <name type="scientific">Steinernema carpocapsae</name>
    <name type="common">Entomopathogenic nematode</name>
    <dbReference type="NCBI Taxonomy" id="34508"/>
    <lineage>
        <taxon>Eukaryota</taxon>
        <taxon>Metazoa</taxon>
        <taxon>Ecdysozoa</taxon>
        <taxon>Nematoda</taxon>
        <taxon>Chromadorea</taxon>
        <taxon>Rhabditida</taxon>
        <taxon>Tylenchina</taxon>
        <taxon>Panagrolaimomorpha</taxon>
        <taxon>Strongyloidoidea</taxon>
        <taxon>Steinernematidae</taxon>
        <taxon>Steinernema</taxon>
    </lineage>
</organism>
<reference evidence="1 2" key="2">
    <citation type="journal article" date="2019" name="G3 (Bethesda)">
        <title>Hybrid Assembly of the Genome of the Entomopathogenic Nematode Steinernema carpocapsae Identifies the X-Chromosome.</title>
        <authorList>
            <person name="Serra L."/>
            <person name="Macchietto M."/>
            <person name="Macias-Munoz A."/>
            <person name="McGill C.J."/>
            <person name="Rodriguez I.M."/>
            <person name="Rodriguez B."/>
            <person name="Murad R."/>
            <person name="Mortazavi A."/>
        </authorList>
    </citation>
    <scope>NUCLEOTIDE SEQUENCE [LARGE SCALE GENOMIC DNA]</scope>
    <source>
        <strain evidence="1 2">ALL</strain>
    </source>
</reference>
<accession>A0A4U5N555</accession>
<evidence type="ECO:0008006" key="3">
    <source>
        <dbReference type="Google" id="ProtNLM"/>
    </source>
</evidence>
<dbReference type="InterPro" id="IPR036873">
    <property type="entry name" value="Rhodanese-like_dom_sf"/>
</dbReference>
<protein>
    <recommendedName>
        <fullName evidence="3">Rhodanese domain-containing protein</fullName>
    </recommendedName>
</protein>
<gene>
    <name evidence="1" type="ORF">L596_018493</name>
</gene>
<dbReference type="Proteomes" id="UP000298663">
    <property type="component" value="Unassembled WGS sequence"/>
</dbReference>